<dbReference type="STRING" id="1276538.A0A1X7RQ10"/>
<dbReference type="PRINTS" id="PR00625">
    <property type="entry name" value="JDOMAIN"/>
</dbReference>
<dbReference type="EMBL" id="LT853695">
    <property type="protein sequence ID" value="SMQ49503.1"/>
    <property type="molecule type" value="Genomic_DNA"/>
</dbReference>
<feature type="compositionally biased region" description="Low complexity" evidence="1">
    <location>
        <begin position="652"/>
        <end position="665"/>
    </location>
</feature>
<dbReference type="InterPro" id="IPR036869">
    <property type="entry name" value="J_dom_sf"/>
</dbReference>
<dbReference type="Pfam" id="PF00226">
    <property type="entry name" value="DnaJ"/>
    <property type="match status" value="1"/>
</dbReference>
<dbReference type="InterPro" id="IPR018253">
    <property type="entry name" value="DnaJ_domain_CS"/>
</dbReference>
<feature type="compositionally biased region" description="Polar residues" evidence="1">
    <location>
        <begin position="455"/>
        <end position="489"/>
    </location>
</feature>
<feature type="compositionally biased region" description="Polar residues" evidence="1">
    <location>
        <begin position="338"/>
        <end position="366"/>
    </location>
</feature>
<feature type="compositionally biased region" description="Acidic residues" evidence="1">
    <location>
        <begin position="678"/>
        <end position="690"/>
    </location>
</feature>
<dbReference type="InterPro" id="IPR001623">
    <property type="entry name" value="DnaJ_domain"/>
</dbReference>
<feature type="compositionally biased region" description="Low complexity" evidence="1">
    <location>
        <begin position="410"/>
        <end position="426"/>
    </location>
</feature>
<evidence type="ECO:0000313" key="4">
    <source>
        <dbReference type="Proteomes" id="UP000215127"/>
    </source>
</evidence>
<dbReference type="PANTHER" id="PTHR43096:SF66">
    <property type="entry name" value="DNAJ-RELATED PROTEIN RSP1"/>
    <property type="match status" value="1"/>
</dbReference>
<evidence type="ECO:0000256" key="1">
    <source>
        <dbReference type="SAM" id="MobiDB-lite"/>
    </source>
</evidence>
<feature type="compositionally biased region" description="Basic and acidic residues" evidence="1">
    <location>
        <begin position="67"/>
        <end position="77"/>
    </location>
</feature>
<dbReference type="GO" id="GO:0042026">
    <property type="term" value="P:protein refolding"/>
    <property type="evidence" value="ECO:0007669"/>
    <property type="project" value="TreeGrafter"/>
</dbReference>
<sequence>MVKPDIKRNYYADLDLPTNSSVEDVRKAYRKLALQYHPDRNAGNEAECVPRFQAIQAANEVLSDPTTKAKYDADRRKAGLYPGTTYKPNVPTPGNPYAATSAYPPPPRRTQPGTYQRPNPTTAAGSAPSGADRFTNFPRPNVPPRREAPPADRTSQFRAWQHMNSGTDNRRYASQPTPPTAKTANKPPTPARPGAPRQDTKLPTEEQIRAGMRYGNATGAAGDSPSDGQSAWQSFQNSQQSRARAKRPVPPTPRRPTGFDPNAPGSDERPAPHSNHYTRHRSEDFTADGFPPPPPGPPPASGPQSPTSPYAQRTPYADPLRQFKQRAQDEDAPYAEGNRTSSPYSTFSGEKTQVSSENLRRSASTRDATKLGPQSPSSSTRARSSSPPRKTAQTNGSAKKGASFIPGMYSDSSSASSTSGDPPQSSFRPQTAPSAAPGNRPIKKPKSRSRKFDSASHSPSPNPTDRTAFGAQSDTEYPNMQQRKNSANIFNIPLNHDTFAPTKGKSRSEENINTSFSPGGWSGTFTGAAGAEYFAPPKPTRRDSPSLRNGSKRGTRTPTNESANSFSTSMPPPPQPEWARPAANGAPPVPADTTRPDATAPSPSNVTFSKEEWEKTFQDGSWTWPPPPPNPPADSKFASRKTPSRKTSRLQTKSSNKSNASTANAEPAAGTKDSPFVVDDEASAEPDAMDIDTPPAAVPVPDTQPTPTSTKEARVYSVPLSTWRQEQGIRFGSPTSKTRQQQPPPSPPTLKTNLDDLSHVEPLARDPTSGLHNLASMSATLPFASQSSSTHPSVTSNEPQKLQVPPIPVPPTEPANWTKTTWHDYAQRFAAYLVAHHAFNRIILAHFDARERQAEARLQGGMGWLEAVGDSSGGGDGGGGLKGFKDYGRALREDEVVRETWNVAGDRHRTAVGEFEGRREQVRRLVARGALSEV</sequence>
<name>A0A1X7RQ10_ZYMT9</name>
<feature type="region of interest" description="Disordered" evidence="1">
    <location>
        <begin position="66"/>
        <end position="754"/>
    </location>
</feature>
<feature type="region of interest" description="Disordered" evidence="1">
    <location>
        <begin position="783"/>
        <end position="806"/>
    </location>
</feature>
<feature type="compositionally biased region" description="Low complexity" evidence="1">
    <location>
        <begin position="785"/>
        <end position="804"/>
    </location>
</feature>
<dbReference type="AlphaFoldDB" id="A0A1X7RQ10"/>
<dbReference type="CDD" id="cd06257">
    <property type="entry name" value="DnaJ"/>
    <property type="match status" value="1"/>
</dbReference>
<feature type="compositionally biased region" description="Basic residues" evidence="1">
    <location>
        <begin position="638"/>
        <end position="648"/>
    </location>
</feature>
<feature type="compositionally biased region" description="Pro residues" evidence="1">
    <location>
        <begin position="290"/>
        <end position="301"/>
    </location>
</feature>
<dbReference type="GO" id="GO:0005737">
    <property type="term" value="C:cytoplasm"/>
    <property type="evidence" value="ECO:0007669"/>
    <property type="project" value="TreeGrafter"/>
</dbReference>
<dbReference type="PROSITE" id="PS50076">
    <property type="entry name" value="DNAJ_2"/>
    <property type="match status" value="1"/>
</dbReference>
<reference evidence="3 4" key="1">
    <citation type="submission" date="2016-06" db="EMBL/GenBank/DDBJ databases">
        <authorList>
            <person name="Kjaerup R.B."/>
            <person name="Dalgaard T.S."/>
            <person name="Juul-Madsen H.R."/>
        </authorList>
    </citation>
    <scope>NUCLEOTIDE SEQUENCE [LARGE SCALE GENOMIC DNA]</scope>
</reference>
<keyword evidence="4" id="KW-1185">Reference proteome</keyword>
<dbReference type="GO" id="GO:0051082">
    <property type="term" value="F:unfolded protein binding"/>
    <property type="evidence" value="ECO:0007669"/>
    <property type="project" value="TreeGrafter"/>
</dbReference>
<protein>
    <recommendedName>
        <fullName evidence="2">J domain-containing protein</fullName>
    </recommendedName>
</protein>
<gene>
    <name evidence="3" type="ORF">ZT3D7_G4654</name>
</gene>
<dbReference type="SMART" id="SM00271">
    <property type="entry name" value="DnaJ"/>
    <property type="match status" value="1"/>
</dbReference>
<feature type="compositionally biased region" description="Low complexity" evidence="1">
    <location>
        <begin position="375"/>
        <end position="389"/>
    </location>
</feature>
<feature type="compositionally biased region" description="Polar residues" evidence="1">
    <location>
        <begin position="153"/>
        <end position="175"/>
    </location>
</feature>
<dbReference type="SUPFAM" id="SSF46565">
    <property type="entry name" value="Chaperone J-domain"/>
    <property type="match status" value="1"/>
</dbReference>
<dbReference type="Proteomes" id="UP000215127">
    <property type="component" value="Chromosome 4"/>
</dbReference>
<feature type="compositionally biased region" description="Polar residues" evidence="1">
    <location>
        <begin position="226"/>
        <end position="241"/>
    </location>
</feature>
<evidence type="ECO:0000259" key="2">
    <source>
        <dbReference type="PROSITE" id="PS50076"/>
    </source>
</evidence>
<feature type="domain" description="J" evidence="2">
    <location>
        <begin position="9"/>
        <end position="75"/>
    </location>
</feature>
<organism evidence="3 4">
    <name type="scientific">Zymoseptoria tritici (strain ST99CH_3D7)</name>
    <dbReference type="NCBI Taxonomy" id="1276538"/>
    <lineage>
        <taxon>Eukaryota</taxon>
        <taxon>Fungi</taxon>
        <taxon>Dikarya</taxon>
        <taxon>Ascomycota</taxon>
        <taxon>Pezizomycotina</taxon>
        <taxon>Dothideomycetes</taxon>
        <taxon>Dothideomycetidae</taxon>
        <taxon>Mycosphaerellales</taxon>
        <taxon>Mycosphaerellaceae</taxon>
        <taxon>Zymoseptoria</taxon>
    </lineage>
</organism>
<feature type="compositionally biased region" description="Polar residues" evidence="1">
    <location>
        <begin position="111"/>
        <end position="124"/>
    </location>
</feature>
<proteinExistence type="predicted"/>
<feature type="compositionally biased region" description="Basic and acidic residues" evidence="1">
    <location>
        <begin position="198"/>
        <end position="208"/>
    </location>
</feature>
<dbReference type="PANTHER" id="PTHR43096">
    <property type="entry name" value="DNAJ HOMOLOG 1, MITOCHONDRIAL-RELATED"/>
    <property type="match status" value="1"/>
</dbReference>
<dbReference type="PROSITE" id="PS00636">
    <property type="entry name" value="DNAJ_1"/>
    <property type="match status" value="1"/>
</dbReference>
<feature type="compositionally biased region" description="Polar residues" evidence="1">
    <location>
        <begin position="556"/>
        <end position="569"/>
    </location>
</feature>
<dbReference type="Gene3D" id="1.10.287.110">
    <property type="entry name" value="DnaJ domain"/>
    <property type="match status" value="1"/>
</dbReference>
<evidence type="ECO:0000313" key="3">
    <source>
        <dbReference type="EMBL" id="SMQ49503.1"/>
    </source>
</evidence>
<accession>A0A1X7RQ10</accession>